<dbReference type="SUPFAM" id="SSF48403">
    <property type="entry name" value="Ankyrin repeat"/>
    <property type="match status" value="1"/>
</dbReference>
<dbReference type="Gene3D" id="1.25.40.20">
    <property type="entry name" value="Ankyrin repeat-containing domain"/>
    <property type="match status" value="1"/>
</dbReference>
<dbReference type="Proteomes" id="UP000306229">
    <property type="component" value="Chromosome"/>
</dbReference>
<protein>
    <submittedName>
        <fullName evidence="2">Ankyrin repeat domain-containing protein</fullName>
    </submittedName>
</protein>
<gene>
    <name evidence="2" type="ORF">FF125_01160</name>
</gene>
<dbReference type="OrthoDB" id="1374157at2"/>
<organism evidence="2 3">
    <name type="scientific">Aureibaculum algae</name>
    <dbReference type="NCBI Taxonomy" id="2584122"/>
    <lineage>
        <taxon>Bacteria</taxon>
        <taxon>Pseudomonadati</taxon>
        <taxon>Bacteroidota</taxon>
        <taxon>Flavobacteriia</taxon>
        <taxon>Flavobacteriales</taxon>
        <taxon>Flavobacteriaceae</taxon>
        <taxon>Aureibaculum</taxon>
    </lineage>
</organism>
<dbReference type="PROSITE" id="PS50088">
    <property type="entry name" value="ANK_REPEAT"/>
    <property type="match status" value="1"/>
</dbReference>
<sequence>MDNNISNMERSSMNLNIVYSTNVNAFCKLITTGNYDAVKSMIVAGVDINKKSVGMTPLMYAARYNNVNIVKLLIANGANLKVKSDKGYTALKYAKISKAHDTYKIIEDALKAKKKAKRKRK</sequence>
<dbReference type="InterPro" id="IPR039323">
    <property type="entry name" value="ANKRD_45/46/60"/>
</dbReference>
<dbReference type="EMBL" id="CP040749">
    <property type="protein sequence ID" value="QCX40961.1"/>
    <property type="molecule type" value="Genomic_DNA"/>
</dbReference>
<feature type="repeat" description="ANK" evidence="1">
    <location>
        <begin position="53"/>
        <end position="85"/>
    </location>
</feature>
<reference evidence="2 3" key="1">
    <citation type="submission" date="2019-05" db="EMBL/GenBank/DDBJ databases">
        <title>Algicella ahnfeltiae gen. nov., sp. nov., a novel marine bacterium of the family Flavobacteriaceae isolated from a red alga.</title>
        <authorList>
            <person name="Nedashkovskaya O.I."/>
            <person name="Kukhlevskiy A.D."/>
            <person name="Kim S.-G."/>
            <person name="Zhukova N.V."/>
            <person name="Mikhailov V.V."/>
        </authorList>
    </citation>
    <scope>NUCLEOTIDE SEQUENCE [LARGE SCALE GENOMIC DNA]</scope>
    <source>
        <strain evidence="2 3">10Alg115</strain>
    </source>
</reference>
<keyword evidence="3" id="KW-1185">Reference proteome</keyword>
<dbReference type="AlphaFoldDB" id="A0A5B7U036"/>
<dbReference type="SMART" id="SM00248">
    <property type="entry name" value="ANK"/>
    <property type="match status" value="2"/>
</dbReference>
<proteinExistence type="predicted"/>
<dbReference type="InterPro" id="IPR036770">
    <property type="entry name" value="Ankyrin_rpt-contain_sf"/>
</dbReference>
<name>A0A5B7U036_9FLAO</name>
<dbReference type="Pfam" id="PF12796">
    <property type="entry name" value="Ank_2"/>
    <property type="match status" value="1"/>
</dbReference>
<accession>A0A5B7U036</accession>
<evidence type="ECO:0000313" key="3">
    <source>
        <dbReference type="Proteomes" id="UP000306229"/>
    </source>
</evidence>
<dbReference type="InterPro" id="IPR002110">
    <property type="entry name" value="Ankyrin_rpt"/>
</dbReference>
<dbReference type="PROSITE" id="PS50297">
    <property type="entry name" value="ANK_REP_REGION"/>
    <property type="match status" value="1"/>
</dbReference>
<dbReference type="KEGG" id="fbe:FF125_01160"/>
<evidence type="ECO:0000256" key="1">
    <source>
        <dbReference type="PROSITE-ProRule" id="PRU00023"/>
    </source>
</evidence>
<evidence type="ECO:0000313" key="2">
    <source>
        <dbReference type="EMBL" id="QCX40961.1"/>
    </source>
</evidence>
<dbReference type="PANTHER" id="PTHR22677">
    <property type="entry name" value="ANKYRIN REPEAT DOMAIN-CONTAINING PROTEIN 60"/>
    <property type="match status" value="1"/>
</dbReference>
<keyword evidence="1" id="KW-0040">ANK repeat</keyword>
<dbReference type="PANTHER" id="PTHR22677:SF4">
    <property type="entry name" value="USHER SYNDROME TYPE-1G PROTEIN-LIKE PROTEIN"/>
    <property type="match status" value="1"/>
</dbReference>